<feature type="compositionally biased region" description="Basic residues" evidence="1">
    <location>
        <begin position="93"/>
        <end position="103"/>
    </location>
</feature>
<accession>A0AAE1UCF0</accession>
<comment type="caution">
    <text evidence="2">The sequence shown here is derived from an EMBL/GenBank/DDBJ whole genome shotgun (WGS) entry which is preliminary data.</text>
</comment>
<dbReference type="Proteomes" id="UP001292094">
    <property type="component" value="Unassembled WGS sequence"/>
</dbReference>
<evidence type="ECO:0000313" key="2">
    <source>
        <dbReference type="EMBL" id="KAK4314060.1"/>
    </source>
</evidence>
<evidence type="ECO:0000256" key="1">
    <source>
        <dbReference type="SAM" id="MobiDB-lite"/>
    </source>
</evidence>
<keyword evidence="3" id="KW-1185">Reference proteome</keyword>
<evidence type="ECO:0000313" key="3">
    <source>
        <dbReference type="Proteomes" id="UP001292094"/>
    </source>
</evidence>
<proteinExistence type="predicted"/>
<feature type="region of interest" description="Disordered" evidence="1">
    <location>
        <begin position="39"/>
        <end position="116"/>
    </location>
</feature>
<dbReference type="EMBL" id="JAWZYT010001244">
    <property type="protein sequence ID" value="KAK4314060.1"/>
    <property type="molecule type" value="Genomic_DNA"/>
</dbReference>
<protein>
    <submittedName>
        <fullName evidence="2">Uncharacterized protein</fullName>
    </submittedName>
</protein>
<organism evidence="2 3">
    <name type="scientific">Petrolisthes manimaculis</name>
    <dbReference type="NCBI Taxonomy" id="1843537"/>
    <lineage>
        <taxon>Eukaryota</taxon>
        <taxon>Metazoa</taxon>
        <taxon>Ecdysozoa</taxon>
        <taxon>Arthropoda</taxon>
        <taxon>Crustacea</taxon>
        <taxon>Multicrustacea</taxon>
        <taxon>Malacostraca</taxon>
        <taxon>Eumalacostraca</taxon>
        <taxon>Eucarida</taxon>
        <taxon>Decapoda</taxon>
        <taxon>Pleocyemata</taxon>
        <taxon>Anomura</taxon>
        <taxon>Galatheoidea</taxon>
        <taxon>Porcellanidae</taxon>
        <taxon>Petrolisthes</taxon>
    </lineage>
</organism>
<reference evidence="2" key="1">
    <citation type="submission" date="2023-11" db="EMBL/GenBank/DDBJ databases">
        <title>Genome assemblies of two species of porcelain crab, Petrolisthes cinctipes and Petrolisthes manimaculis (Anomura: Porcellanidae).</title>
        <authorList>
            <person name="Angst P."/>
        </authorList>
    </citation>
    <scope>NUCLEOTIDE SEQUENCE</scope>
    <source>
        <strain evidence="2">PB745_02</strain>
        <tissue evidence="2">Gill</tissue>
    </source>
</reference>
<dbReference type="AlphaFoldDB" id="A0AAE1UCF0"/>
<sequence length="116" mass="13045">MLRDIKLANKHVPNNKIFTRVEEGGVPFTKPYHIITTVEEGRVRSPSHADTYHNHHSGGREGPLTKPYRHIPQSPQWKKGGSAHQAMLSPTKPCRHIPNNHHSRGSEGPLAKLCRP</sequence>
<name>A0AAE1UCF0_9EUCA</name>
<gene>
    <name evidence="2" type="ORF">Pmani_014623</name>
</gene>